<dbReference type="Proteomes" id="UP000676035">
    <property type="component" value="Unassembled WGS sequence"/>
</dbReference>
<dbReference type="InterPro" id="IPR022385">
    <property type="entry name" value="Rhs_assc_core"/>
</dbReference>
<organism evidence="1 2">
    <name type="scientific">Pseudomonas rustica</name>
    <dbReference type="NCBI Taxonomy" id="2827099"/>
    <lineage>
        <taxon>Bacteria</taxon>
        <taxon>Pseudomonadati</taxon>
        <taxon>Pseudomonadota</taxon>
        <taxon>Gammaproteobacteria</taxon>
        <taxon>Pseudomonadales</taxon>
        <taxon>Pseudomonadaceae</taxon>
        <taxon>Pseudomonas</taxon>
    </lineage>
</organism>
<evidence type="ECO:0000313" key="1">
    <source>
        <dbReference type="EMBL" id="MBS4077240.1"/>
    </source>
</evidence>
<dbReference type="InterPro" id="IPR050708">
    <property type="entry name" value="T6SS_VgrG/RHS"/>
</dbReference>
<dbReference type="NCBIfam" id="TIGR03696">
    <property type="entry name" value="Rhs_assc_core"/>
    <property type="match status" value="1"/>
</dbReference>
<dbReference type="Gene3D" id="2.180.10.10">
    <property type="entry name" value="RHS repeat-associated core"/>
    <property type="match status" value="1"/>
</dbReference>
<dbReference type="PANTHER" id="PTHR32305:SF15">
    <property type="entry name" value="PROTEIN RHSA-RELATED"/>
    <property type="match status" value="1"/>
</dbReference>
<dbReference type="EMBL" id="JAGYHF010000001">
    <property type="protein sequence ID" value="MBS4077240.1"/>
    <property type="molecule type" value="Genomic_DNA"/>
</dbReference>
<protein>
    <submittedName>
        <fullName evidence="1">RHS repeat-associated core domain-containing protein</fullName>
    </submittedName>
</protein>
<name>A0ABS5MSG6_9PSED</name>
<sequence>MRTKCSSIHWQTPALKVRDSRQLTVREVRYLRSAESVEAQPLVTRQQYNPAGHRVEQRDPRLFDASTPANVATVYSLSAHPLMIDSVDAGWRLNLPGMAGQALERWDGRGNHWQSCFDEQLRVLSEATADSGHLETRTYADASADSGHNLCGQMTTLKDTSGSLTFQSFALLGQPLEQTRTFADSQSHTSRQSFGSLNQLLTQTDAGGHRQTFSYDVAGQVAQISLQRQGSEPQSILQGAQYNAHGQIIKRLAANHVISQWLYDPANDWLLSAQAGVAGQPLLQNFTYAYDAVGNVLRIDDSTFTPVYFANQYIDGHRAFSYDSLDRLLTASGHDAAPASEIPGRPSPSDPNNLRNYTQRFEYDVAGNLIKQVHERATGGYTRQMQVAPSSNRALPWQADDPPPDFATAFDAHGNLLNLRHGPQLAWNALDQLRQITLLKRNNALADDQETYFYSLGERVSKRHESHSVGASHFQQVRYLPGLEIRTRDSGEELHVIILPDNVRCLHWRSAPPPDVANNQLRYSLGDHLGSSATELDEQARVLSQETYYPFGGTAIWLPHSKSAGDYKTIRYSGKEMDVSGLYYYGARYYAPWLQRWVSADPAGDVDGLNLYVMVANNPLLYVDKMGNAKAVFGNGFRGLIGNIDFDGATSATTLLSALKEKFEGHIPDGIDVDELVTNTSFLKFAGSQYGLRTAFNGFRAAMLASVPAGGVGGVIYEIANGNYDAAAMAASSAIGLAGTVLSGGLLGAATTLVSRYVNLRTGLEKVKALRDQETETELEVFHDAVQSSSEIASSERQLETLAQLHVSTVILDSLTPEDRATYFAQRDKLPDDQQRAVASLVNEGVAPFDAISAVVEKAQSQRLPNRIINWVFPARSHALAESQV</sequence>
<evidence type="ECO:0000313" key="2">
    <source>
        <dbReference type="Proteomes" id="UP000676035"/>
    </source>
</evidence>
<dbReference type="PANTHER" id="PTHR32305">
    <property type="match status" value="1"/>
</dbReference>
<comment type="caution">
    <text evidence="1">The sequence shown here is derived from an EMBL/GenBank/DDBJ whole genome shotgun (WGS) entry which is preliminary data.</text>
</comment>
<reference evidence="1 2" key="1">
    <citation type="submission" date="2021-04" db="EMBL/GenBank/DDBJ databases">
        <title>Pseudomonas rustica sp. nov. isolated from raw milk.</title>
        <authorList>
            <person name="Fiedler G."/>
            <person name="Gieschler S."/>
            <person name="Kabisch J."/>
            <person name="Grimmler C."/>
            <person name="Brinks E."/>
            <person name="Wagner N."/>
            <person name="Hetzer B."/>
            <person name="Franz C.M.A.P."/>
            <person name="Boehnlein C."/>
        </authorList>
    </citation>
    <scope>NUCLEOTIDE SEQUENCE [LARGE SCALE GENOMIC DNA]</scope>
    <source>
        <strain evidence="1 2">MBT-4</strain>
    </source>
</reference>
<gene>
    <name evidence="1" type="ORF">KFS80_02935</name>
</gene>
<accession>A0ABS5MSG6</accession>
<proteinExistence type="predicted"/>
<keyword evidence="2" id="KW-1185">Reference proteome</keyword>
<dbReference type="RefSeq" id="WP_212543914.1">
    <property type="nucleotide sequence ID" value="NZ_JAGYHF010000001.1"/>
</dbReference>